<gene>
    <name evidence="2" type="ORF">CRD60_01115</name>
</gene>
<keyword evidence="1" id="KW-1133">Transmembrane helix</keyword>
<keyword evidence="1" id="KW-0472">Membrane</keyword>
<organism evidence="2 3">
    <name type="scientific">Bifidobacterium aemilianum</name>
    <dbReference type="NCBI Taxonomy" id="2493120"/>
    <lineage>
        <taxon>Bacteria</taxon>
        <taxon>Bacillati</taxon>
        <taxon>Actinomycetota</taxon>
        <taxon>Actinomycetes</taxon>
        <taxon>Bifidobacteriales</taxon>
        <taxon>Bifidobacteriaceae</taxon>
        <taxon>Bifidobacterium</taxon>
    </lineage>
</organism>
<accession>A0A366K9U3</accession>
<sequence>MFAVDYLVPTLLAPRKWDWFKRHLFDLAVVQLPMIRPILVLRVLTALNALRRTGGIALRGRIVMYVAASVVMLVLIGALAVMDAPLGNQMIRDTKALAELLRGTPMKAGDDVREAERRFFDTLGKDRGR</sequence>
<feature type="transmembrane region" description="Helical" evidence="1">
    <location>
        <begin position="62"/>
        <end position="82"/>
    </location>
</feature>
<evidence type="ECO:0000256" key="1">
    <source>
        <dbReference type="SAM" id="Phobius"/>
    </source>
</evidence>
<keyword evidence="1" id="KW-0812">Transmembrane</keyword>
<evidence type="ECO:0000313" key="3">
    <source>
        <dbReference type="Proteomes" id="UP000252530"/>
    </source>
</evidence>
<protein>
    <submittedName>
        <fullName evidence="2">Uncharacterized protein</fullName>
    </submittedName>
</protein>
<keyword evidence="3" id="KW-1185">Reference proteome</keyword>
<dbReference type="AlphaFoldDB" id="A0A366K9U3"/>
<name>A0A366K9U3_9BIFI</name>
<reference evidence="2 3" key="1">
    <citation type="submission" date="2017-10" db="EMBL/GenBank/DDBJ databases">
        <title>Bifidobacterium xylocopum sp. nov. and Bifidobacterium aemilianum sp. nov., from the carpenter bee (Xylocopa violacea) digestive tract.</title>
        <authorList>
            <person name="Alberoni D."/>
            <person name="Baffoni L."/>
            <person name="Di Gioia D."/>
            <person name="Gaggia F."/>
            <person name="Biavati B."/>
        </authorList>
    </citation>
    <scope>NUCLEOTIDE SEQUENCE [LARGE SCALE GENOMIC DNA]</scope>
    <source>
        <strain evidence="2 3">XV10</strain>
    </source>
</reference>
<proteinExistence type="predicted"/>
<comment type="caution">
    <text evidence="2">The sequence shown here is derived from an EMBL/GenBank/DDBJ whole genome shotgun (WGS) entry which is preliminary data.</text>
</comment>
<feature type="transmembrane region" description="Helical" evidence="1">
    <location>
        <begin position="28"/>
        <end position="50"/>
    </location>
</feature>
<dbReference type="Proteomes" id="UP000252530">
    <property type="component" value="Unassembled WGS sequence"/>
</dbReference>
<dbReference type="EMBL" id="PDCG01000001">
    <property type="protein sequence ID" value="RBP98496.1"/>
    <property type="molecule type" value="Genomic_DNA"/>
</dbReference>
<evidence type="ECO:0000313" key="2">
    <source>
        <dbReference type="EMBL" id="RBP98496.1"/>
    </source>
</evidence>